<proteinExistence type="predicted"/>
<reference evidence="2 3" key="1">
    <citation type="journal article" date="2023" name="Elife">
        <title>Identification of key yeast species and microbe-microbe interactions impacting larval growth of Drosophila in the wild.</title>
        <authorList>
            <person name="Mure A."/>
            <person name="Sugiura Y."/>
            <person name="Maeda R."/>
            <person name="Honda K."/>
            <person name="Sakurai N."/>
            <person name="Takahashi Y."/>
            <person name="Watada M."/>
            <person name="Katoh T."/>
            <person name="Gotoh A."/>
            <person name="Gotoh Y."/>
            <person name="Taniguchi I."/>
            <person name="Nakamura K."/>
            <person name="Hayashi T."/>
            <person name="Katayama T."/>
            <person name="Uemura T."/>
            <person name="Hattori Y."/>
        </authorList>
    </citation>
    <scope>NUCLEOTIDE SEQUENCE [LARGE SCALE GENOMIC DNA]</scope>
    <source>
        <strain evidence="2 3">PK-24</strain>
    </source>
</reference>
<dbReference type="Proteomes" id="UP001378960">
    <property type="component" value="Unassembled WGS sequence"/>
</dbReference>
<protein>
    <submittedName>
        <fullName evidence="2">Uncharacterized protein</fullName>
    </submittedName>
</protein>
<evidence type="ECO:0000313" key="2">
    <source>
        <dbReference type="EMBL" id="GMM44191.1"/>
    </source>
</evidence>
<comment type="caution">
    <text evidence="2">The sequence shown here is derived from an EMBL/GenBank/DDBJ whole genome shotgun (WGS) entry which is preliminary data.</text>
</comment>
<dbReference type="EMBL" id="BTGB01000001">
    <property type="protein sequence ID" value="GMM44191.1"/>
    <property type="molecule type" value="Genomic_DNA"/>
</dbReference>
<feature type="coiled-coil region" evidence="1">
    <location>
        <begin position="19"/>
        <end position="46"/>
    </location>
</feature>
<gene>
    <name evidence="2" type="ORF">DAPK24_007660</name>
</gene>
<dbReference type="AlphaFoldDB" id="A0AAV5QY21"/>
<evidence type="ECO:0000313" key="3">
    <source>
        <dbReference type="Proteomes" id="UP001378960"/>
    </source>
</evidence>
<keyword evidence="3" id="KW-1185">Reference proteome</keyword>
<sequence>MFVKYFWKEVSKLILPFIEDKFEVALNEQKDKLDKENKRISKANFDAVGLALENVIELFKILRKYFSKDVIHLYVSNPKMNLDIEGPFQTPKFQRLVEAARCHQSNKEKFYNNNFDPTLLQYKKFLDPTILSSIQHKLFKESVVQISDVESLLDTLHHVVTSYDKVLSDVRAVGSKCQKMIVH</sequence>
<evidence type="ECO:0000256" key="1">
    <source>
        <dbReference type="SAM" id="Coils"/>
    </source>
</evidence>
<name>A0AAV5QY21_PICKL</name>
<organism evidence="2 3">
    <name type="scientific">Pichia kluyveri</name>
    <name type="common">Yeast</name>
    <dbReference type="NCBI Taxonomy" id="36015"/>
    <lineage>
        <taxon>Eukaryota</taxon>
        <taxon>Fungi</taxon>
        <taxon>Dikarya</taxon>
        <taxon>Ascomycota</taxon>
        <taxon>Saccharomycotina</taxon>
        <taxon>Pichiomycetes</taxon>
        <taxon>Pichiales</taxon>
        <taxon>Pichiaceae</taxon>
        <taxon>Pichia</taxon>
    </lineage>
</organism>
<accession>A0AAV5QY21</accession>
<keyword evidence="1" id="KW-0175">Coiled coil</keyword>